<dbReference type="SMART" id="SM00060">
    <property type="entry name" value="FN3"/>
    <property type="match status" value="7"/>
</dbReference>
<dbReference type="InterPro" id="IPR003961">
    <property type="entry name" value="FN3_dom"/>
</dbReference>
<gene>
    <name evidence="4" type="ORF">SMC7_05515</name>
</gene>
<dbReference type="Proteomes" id="UP000266328">
    <property type="component" value="Unassembled WGS sequence"/>
</dbReference>
<organism evidence="4 5">
    <name type="scientific">Candidatus Cryosericum terrychapinii</name>
    <dbReference type="NCBI Taxonomy" id="2290919"/>
    <lineage>
        <taxon>Bacteria</taxon>
        <taxon>Pseudomonadati</taxon>
        <taxon>Caldisericota/Cryosericota group</taxon>
        <taxon>Candidatus Cryosericota</taxon>
        <taxon>Candidatus Cryosericia</taxon>
        <taxon>Candidatus Cryosericales</taxon>
        <taxon>Candidatus Cryosericaceae</taxon>
        <taxon>Candidatus Cryosericum</taxon>
    </lineage>
</organism>
<name>A0A398CX67_9BACT</name>
<dbReference type="AlphaFoldDB" id="A0A398CX67"/>
<keyword evidence="5" id="KW-1185">Reference proteome</keyword>
<dbReference type="OrthoDB" id="1957552at2"/>
<dbReference type="Gene3D" id="3.30.457.10">
    <property type="entry name" value="Copper amine oxidase-like, N-terminal domain"/>
    <property type="match status" value="1"/>
</dbReference>
<reference evidence="4 5" key="1">
    <citation type="submission" date="2018-09" db="EMBL/GenBank/DDBJ databases">
        <title>Discovery and Ecogenomic Context for Candidatus Cryosericales, a Global Caldiserica Order Active in Thawing Permafrost.</title>
        <authorList>
            <person name="Martinez M.A."/>
            <person name="Woodcroft B.J."/>
            <person name="Ignacio Espinoza J.C."/>
            <person name="Zayed A."/>
            <person name="Singleton C.M."/>
            <person name="Boyd J."/>
            <person name="Li Y.-F."/>
            <person name="Purvine S."/>
            <person name="Maughan H."/>
            <person name="Hodgkins S.B."/>
            <person name="Anderson D."/>
            <person name="Sederholm M."/>
            <person name="Temperton B."/>
            <person name="Saleska S.R."/>
            <person name="Tyson G.W."/>
            <person name="Rich V.I."/>
        </authorList>
    </citation>
    <scope>NUCLEOTIDE SEQUENCE [LARGE SCALE GENOMIC DNA]</scope>
    <source>
        <strain evidence="4 5">SMC7</strain>
    </source>
</reference>
<dbReference type="Gene3D" id="2.60.40.10">
    <property type="entry name" value="Immunoglobulins"/>
    <property type="match status" value="5"/>
</dbReference>
<dbReference type="InterPro" id="IPR036116">
    <property type="entry name" value="FN3_sf"/>
</dbReference>
<dbReference type="Pfam" id="PF07833">
    <property type="entry name" value="Cu_amine_oxidN1"/>
    <property type="match status" value="1"/>
</dbReference>
<dbReference type="Pfam" id="PF00041">
    <property type="entry name" value="fn3"/>
    <property type="match status" value="1"/>
</dbReference>
<keyword evidence="1" id="KW-0677">Repeat</keyword>
<dbReference type="InterPro" id="IPR036582">
    <property type="entry name" value="Mao_N_sf"/>
</dbReference>
<evidence type="ECO:0000256" key="2">
    <source>
        <dbReference type="SAM" id="MobiDB-lite"/>
    </source>
</evidence>
<feature type="domain" description="Fibronectin type-III" evidence="3">
    <location>
        <begin position="640"/>
        <end position="729"/>
    </location>
</feature>
<dbReference type="InterPro" id="IPR013783">
    <property type="entry name" value="Ig-like_fold"/>
</dbReference>
<protein>
    <recommendedName>
        <fullName evidence="3">Fibronectin type-III domain-containing protein</fullName>
    </recommendedName>
</protein>
<feature type="compositionally biased region" description="Polar residues" evidence="2">
    <location>
        <begin position="247"/>
        <end position="257"/>
    </location>
</feature>
<accession>A0A398CX67</accession>
<dbReference type="InterPro" id="IPR050964">
    <property type="entry name" value="Striated_Muscle_Regulatory"/>
</dbReference>
<dbReference type="PANTHER" id="PTHR13817">
    <property type="entry name" value="TITIN"/>
    <property type="match status" value="1"/>
</dbReference>
<evidence type="ECO:0000313" key="4">
    <source>
        <dbReference type="EMBL" id="RIE05859.1"/>
    </source>
</evidence>
<feature type="domain" description="Fibronectin type-III" evidence="3">
    <location>
        <begin position="444"/>
        <end position="535"/>
    </location>
</feature>
<feature type="region of interest" description="Disordered" evidence="2">
    <location>
        <begin position="246"/>
        <end position="266"/>
    </location>
</feature>
<dbReference type="EMBL" id="QXIS01000032">
    <property type="protein sequence ID" value="RIE05859.1"/>
    <property type="molecule type" value="Genomic_DNA"/>
</dbReference>
<evidence type="ECO:0000259" key="3">
    <source>
        <dbReference type="PROSITE" id="PS50853"/>
    </source>
</evidence>
<dbReference type="PROSITE" id="PS50853">
    <property type="entry name" value="FN3"/>
    <property type="match status" value="4"/>
</dbReference>
<proteinExistence type="predicted"/>
<comment type="caution">
    <text evidence="4">The sequence shown here is derived from an EMBL/GenBank/DDBJ whole genome shotgun (WGS) entry which is preliminary data.</text>
</comment>
<dbReference type="SUPFAM" id="SSF49265">
    <property type="entry name" value="Fibronectin type III"/>
    <property type="match status" value="3"/>
</dbReference>
<feature type="domain" description="Fibronectin type-III" evidence="3">
    <location>
        <begin position="348"/>
        <end position="438"/>
    </location>
</feature>
<evidence type="ECO:0000313" key="5">
    <source>
        <dbReference type="Proteomes" id="UP000266328"/>
    </source>
</evidence>
<dbReference type="PANTHER" id="PTHR13817:SF173">
    <property type="entry name" value="FRAZZLED"/>
    <property type="match status" value="1"/>
</dbReference>
<sequence length="863" mass="91506">MHSAAMRNRWSNLNRQYECQGGAMSRRLFVALVILTMCVPLFGPAAQVDAAAPSIPAKVEAHSIGSSVVVDWEYTYTPSPIGSLKFEAQEYKVSGMILTWVLVGTLTYPTKSLTLDGLAAGQHKFRVRAVETIITVRPFPLGPVTTVTPSAYSAEVSAWVLAAPTSATLQRAGTTMGIRVLWAGLDPAATHYQVLRSVIALMKAAVIHEGPHTDSSWVDNDVDPNKKYYYYVRAVKAGTESTDKDLSSLSSAGSITTPPEAPTHQVAHSSGRTITISWVHSGSCTQFHVWSKPVSVVEPVMPAILPSTQRSYTIPNADYGRWMVDMAAWGDGGYSPDTPQLDVWVLTTPSAPLVVVGSSNTVNLTWGAPDANATTVHILRSVSAGPFADIHTVASSVTSYADTTCLPGTTYAYKLQAVRDDDVSELSPASSSVTTPVALAAPATPTGLTAVAQSPTAVGLTWTDNASNEASYQVYRKDGAAVSFNQVSPDLAAGTTAWQDTSVVASFLYTYTVKARNAAGDSDASNEAAVTTPAAPVPVPVAPTGLTAAAQSSTVVNLAWTDNANDETSYRVFRRDGGAVTAVQVSLDLPAGTVSWQDNGLAASSLYTYSVRAHNAAGDSGASNEAQVTTPADPVAAPLPPTSLMGVAGTPRSVEVNWNDNSSNEEGFRIERHTATGAWTQIKTLGADAIKWMDETVSPATVYTYRVKAYNVGGDSAWSNEASVTTPSDVQTVVIKLIIDKKNYTINGIAMTMDVAPVILESRTLGPVRYIAEALGADVAWDPVAHKVTLTRGSEVIELWIGKNTARVGGAYVLIDPENPDVKPVILPPGRTMLPFRFIAEQLGASVGWDPVKREVTITYPAP</sequence>
<feature type="domain" description="Fibronectin type-III" evidence="3">
    <location>
        <begin position="542"/>
        <end position="633"/>
    </location>
</feature>
<evidence type="ECO:0000256" key="1">
    <source>
        <dbReference type="ARBA" id="ARBA00022737"/>
    </source>
</evidence>
<dbReference type="CDD" id="cd00063">
    <property type="entry name" value="FN3"/>
    <property type="match status" value="4"/>
</dbReference>
<dbReference type="InterPro" id="IPR012854">
    <property type="entry name" value="Cu_amine_oxidase-like_N"/>
</dbReference>
<dbReference type="SUPFAM" id="SSF55383">
    <property type="entry name" value="Copper amine oxidase, domain N"/>
    <property type="match status" value="1"/>
</dbReference>